<organism evidence="2 3">
    <name type="scientific">Planococcus antarcticus DSM 14505</name>
    <dbReference type="NCBI Taxonomy" id="1185653"/>
    <lineage>
        <taxon>Bacteria</taxon>
        <taxon>Bacillati</taxon>
        <taxon>Bacillota</taxon>
        <taxon>Bacilli</taxon>
        <taxon>Bacillales</taxon>
        <taxon>Caryophanaceae</taxon>
        <taxon>Planococcus</taxon>
    </lineage>
</organism>
<evidence type="ECO:0000313" key="2">
    <source>
        <dbReference type="EMBL" id="EIM05423.1"/>
    </source>
</evidence>
<evidence type="ECO:0000259" key="1">
    <source>
        <dbReference type="Pfam" id="PF07683"/>
    </source>
</evidence>
<sequence length="41" mass="4890">MEEWNPEFGDRKTQLVFIGTGMNEREVSAQLGFLFVDWRRV</sequence>
<dbReference type="Proteomes" id="UP000004725">
    <property type="component" value="Unassembled WGS sequence"/>
</dbReference>
<proteinExistence type="predicted"/>
<reference evidence="2 3" key="1">
    <citation type="journal article" date="2012" name="J. Bacteriol.">
        <title>Genome Sequence of the Antarctic Psychrophile Bacterium Planococcus antarcticus DSM 14505.</title>
        <authorList>
            <person name="Margolles A."/>
            <person name="Gueimonde M."/>
            <person name="Sanchez B."/>
        </authorList>
    </citation>
    <scope>NUCLEOTIDE SEQUENCE [LARGE SCALE GENOMIC DNA]</scope>
    <source>
        <strain evidence="2 3">DSM 14505</strain>
    </source>
</reference>
<dbReference type="InterPro" id="IPR011629">
    <property type="entry name" value="CobW-like_C"/>
</dbReference>
<dbReference type="Pfam" id="PF07683">
    <property type="entry name" value="CobW_C"/>
    <property type="match status" value="1"/>
</dbReference>
<name>A0AA87IL35_9BACL</name>
<dbReference type="EMBL" id="AJYB01000073">
    <property type="protein sequence ID" value="EIM05423.1"/>
    <property type="molecule type" value="Genomic_DNA"/>
</dbReference>
<protein>
    <submittedName>
        <fullName evidence="2">Metallochaperone with NTPase activity</fullName>
    </submittedName>
</protein>
<accession>A0AA87IL35</accession>
<evidence type="ECO:0000313" key="3">
    <source>
        <dbReference type="Proteomes" id="UP000004725"/>
    </source>
</evidence>
<comment type="caution">
    <text evidence="2">The sequence shown here is derived from an EMBL/GenBank/DDBJ whole genome shotgun (WGS) entry which is preliminary data.</text>
</comment>
<dbReference type="AlphaFoldDB" id="A0AA87IL35"/>
<gene>
    <name evidence="2" type="ORF">A1A1_16243</name>
</gene>
<feature type="domain" description="CobW C-terminal" evidence="1">
    <location>
        <begin position="2"/>
        <end position="31"/>
    </location>
</feature>